<organism evidence="2 3">
    <name type="scientific">Ramlibacter monticola</name>
    <dbReference type="NCBI Taxonomy" id="1926872"/>
    <lineage>
        <taxon>Bacteria</taxon>
        <taxon>Pseudomonadati</taxon>
        <taxon>Pseudomonadota</taxon>
        <taxon>Betaproteobacteria</taxon>
        <taxon>Burkholderiales</taxon>
        <taxon>Comamonadaceae</taxon>
        <taxon>Ramlibacter</taxon>
    </lineage>
</organism>
<dbReference type="SUPFAM" id="SSF110087">
    <property type="entry name" value="DR1885-like metal-binding protein"/>
    <property type="match status" value="1"/>
</dbReference>
<keyword evidence="3" id="KW-1185">Reference proteome</keyword>
<dbReference type="PANTHER" id="PTHR36302:SF1">
    <property type="entry name" value="COPPER CHAPERONE PCU(A)C"/>
    <property type="match status" value="1"/>
</dbReference>
<gene>
    <name evidence="2" type="ORF">JJ685_15875</name>
</gene>
<dbReference type="InterPro" id="IPR036182">
    <property type="entry name" value="PCuAC_sf"/>
</dbReference>
<dbReference type="InterPro" id="IPR007410">
    <property type="entry name" value="LpqE-like"/>
</dbReference>
<name>A0A936Z022_9BURK</name>
<evidence type="ECO:0000313" key="2">
    <source>
        <dbReference type="EMBL" id="MBL0392618.1"/>
    </source>
</evidence>
<reference evidence="2 3" key="1">
    <citation type="journal article" date="2017" name="Int. J. Syst. Evol. Microbiol.">
        <title>Ramlibacter monticola sp. nov., isolated from forest soil.</title>
        <authorList>
            <person name="Chaudhary D.K."/>
            <person name="Kim J."/>
        </authorList>
    </citation>
    <scope>NUCLEOTIDE SEQUENCE [LARGE SCALE GENOMIC DNA]</scope>
    <source>
        <strain evidence="2 3">KACC 19175</strain>
    </source>
</reference>
<dbReference type="RefSeq" id="WP_201675234.1">
    <property type="nucleotide sequence ID" value="NZ_JAEQNE010000003.1"/>
</dbReference>
<dbReference type="Pfam" id="PF04314">
    <property type="entry name" value="PCuAC"/>
    <property type="match status" value="1"/>
</dbReference>
<accession>A0A936Z022</accession>
<dbReference type="InterPro" id="IPR058248">
    <property type="entry name" value="Lxx211020-like"/>
</dbReference>
<feature type="chain" id="PRO_5037090970" evidence="1">
    <location>
        <begin position="20"/>
        <end position="145"/>
    </location>
</feature>
<sequence length="145" mass="15894">MKRLVFALAALLLAASSFAQVTVKDAWIRATVPQQKTTGIFMQLKSAKDMKLVAARTPVARVVEIHQMMMHDDMMHMHAVDSLALPAGREVALQPGGFHLMLLELKEQVHAGTKVPVTLVLEGPDGRQETLDLQATARVLNSAHH</sequence>
<dbReference type="Proteomes" id="UP000599109">
    <property type="component" value="Unassembled WGS sequence"/>
</dbReference>
<evidence type="ECO:0000313" key="3">
    <source>
        <dbReference type="Proteomes" id="UP000599109"/>
    </source>
</evidence>
<keyword evidence="1" id="KW-0732">Signal</keyword>
<comment type="caution">
    <text evidence="2">The sequence shown here is derived from an EMBL/GenBank/DDBJ whole genome shotgun (WGS) entry which is preliminary data.</text>
</comment>
<dbReference type="AlphaFoldDB" id="A0A936Z022"/>
<protein>
    <submittedName>
        <fullName evidence="2">Copper chaperone PCu(A)C</fullName>
    </submittedName>
</protein>
<dbReference type="PANTHER" id="PTHR36302">
    <property type="entry name" value="BLR7088 PROTEIN"/>
    <property type="match status" value="1"/>
</dbReference>
<dbReference type="EMBL" id="JAEQNE010000003">
    <property type="protein sequence ID" value="MBL0392618.1"/>
    <property type="molecule type" value="Genomic_DNA"/>
</dbReference>
<proteinExistence type="predicted"/>
<dbReference type="Gene3D" id="2.60.40.1890">
    <property type="entry name" value="PCu(A)C copper chaperone"/>
    <property type="match status" value="1"/>
</dbReference>
<evidence type="ECO:0000256" key="1">
    <source>
        <dbReference type="SAM" id="SignalP"/>
    </source>
</evidence>
<feature type="signal peptide" evidence="1">
    <location>
        <begin position="1"/>
        <end position="19"/>
    </location>
</feature>